<dbReference type="Gene3D" id="2.60.40.1890">
    <property type="entry name" value="PCu(A)C copper chaperone"/>
    <property type="match status" value="1"/>
</dbReference>
<dbReference type="InterPro" id="IPR038507">
    <property type="entry name" value="YcnI-like_sf"/>
</dbReference>
<accession>A0A849I1G8</accession>
<evidence type="ECO:0000256" key="1">
    <source>
        <dbReference type="SAM" id="SignalP"/>
    </source>
</evidence>
<dbReference type="Pfam" id="PF07987">
    <property type="entry name" value="DUF1775"/>
    <property type="match status" value="1"/>
</dbReference>
<dbReference type="PANTHER" id="PTHR36302:SF1">
    <property type="entry name" value="COPPER CHAPERONE PCU(A)C"/>
    <property type="match status" value="1"/>
</dbReference>
<dbReference type="Pfam" id="PF04314">
    <property type="entry name" value="PCuAC"/>
    <property type="match status" value="1"/>
</dbReference>
<evidence type="ECO:0000313" key="3">
    <source>
        <dbReference type="EMBL" id="NNM73626.1"/>
    </source>
</evidence>
<keyword evidence="4" id="KW-1185">Reference proteome</keyword>
<dbReference type="InterPro" id="IPR012533">
    <property type="entry name" value="YcnI-copper_dom"/>
</dbReference>
<protein>
    <submittedName>
        <fullName evidence="3">DUF1775 domain-containing protein</fullName>
    </submittedName>
</protein>
<comment type="caution">
    <text evidence="3">The sequence shown here is derived from an EMBL/GenBank/DDBJ whole genome shotgun (WGS) entry which is preliminary data.</text>
</comment>
<dbReference type="InterPro" id="IPR036182">
    <property type="entry name" value="PCuAC_sf"/>
</dbReference>
<dbReference type="InterPro" id="IPR007410">
    <property type="entry name" value="LpqE-like"/>
</dbReference>
<feature type="domain" description="YncI copper-binding" evidence="2">
    <location>
        <begin position="25"/>
        <end position="172"/>
    </location>
</feature>
<dbReference type="Proteomes" id="UP000564885">
    <property type="component" value="Unassembled WGS sequence"/>
</dbReference>
<feature type="chain" id="PRO_5032610107" evidence="1">
    <location>
        <begin position="25"/>
        <end position="326"/>
    </location>
</feature>
<dbReference type="SUPFAM" id="SSF110087">
    <property type="entry name" value="DR1885-like metal-binding protein"/>
    <property type="match status" value="1"/>
</dbReference>
<gene>
    <name evidence="3" type="ORF">HJG44_14655</name>
</gene>
<reference evidence="3 4" key="1">
    <citation type="submission" date="2020-04" db="EMBL/GenBank/DDBJ databases">
        <title>Enterovirga sp. isolate from soil.</title>
        <authorList>
            <person name="Chea S."/>
            <person name="Kim D.-U."/>
        </authorList>
    </citation>
    <scope>NUCLEOTIDE SEQUENCE [LARGE SCALE GENOMIC DNA]</scope>
    <source>
        <strain evidence="3 4">DB1703</strain>
    </source>
</reference>
<dbReference type="InterPro" id="IPR058248">
    <property type="entry name" value="Lxx211020-like"/>
</dbReference>
<dbReference type="RefSeq" id="WP_171219127.1">
    <property type="nucleotide sequence ID" value="NZ_JABEPP010000004.1"/>
</dbReference>
<organism evidence="3 4">
    <name type="scientific">Enterovirga aerilata</name>
    <dbReference type="NCBI Taxonomy" id="2730920"/>
    <lineage>
        <taxon>Bacteria</taxon>
        <taxon>Pseudomonadati</taxon>
        <taxon>Pseudomonadota</taxon>
        <taxon>Alphaproteobacteria</taxon>
        <taxon>Hyphomicrobiales</taxon>
        <taxon>Methylobacteriaceae</taxon>
        <taxon>Enterovirga</taxon>
    </lineage>
</organism>
<dbReference type="AlphaFoldDB" id="A0A849I1G8"/>
<dbReference type="Gene3D" id="2.60.40.2230">
    <property type="entry name" value="Uncharacterised protein YcnI-like PF07987, DUF1775"/>
    <property type="match status" value="1"/>
</dbReference>
<sequence>MNSSLLRGAACAAAIAAISSAAHAHATLAVREAAPNSTYRAVIQINHGCDGSPTTAVRVTVPDGVIAARPMPKPGWTLATTKGPYPKAYPHFHGKTLAEGVREIAWSGGPLADEHYDEFVFVARITDDFAPGETLRFPVVQECEAGAHRWVDVPAPGGDQHALKSPAPAVRIVQAAAPAAPAQGAASHGTVLRAGALVIESPWTRATPGGAKVAGGYLRVTNTGTEPDRLVGASAEIAGRGEVHEMSTENGVMKMRELAGGIEIRPGQTVELKPGGLHLMFMDLKAALKEGDTIRGTLVFEKAGTVAVTFRVGGLGARAAPEHHDH</sequence>
<proteinExistence type="predicted"/>
<keyword evidence="1" id="KW-0732">Signal</keyword>
<feature type="signal peptide" evidence="1">
    <location>
        <begin position="1"/>
        <end position="24"/>
    </location>
</feature>
<dbReference type="CDD" id="cd08545">
    <property type="entry name" value="YcnI_like"/>
    <property type="match status" value="1"/>
</dbReference>
<name>A0A849I1G8_9HYPH</name>
<dbReference type="PIRSF" id="PIRSF037139">
    <property type="entry name" value="UCP037139"/>
    <property type="match status" value="1"/>
</dbReference>
<dbReference type="InterPro" id="IPR021174">
    <property type="entry name" value="UCP037139"/>
</dbReference>
<evidence type="ECO:0000259" key="2">
    <source>
        <dbReference type="Pfam" id="PF07987"/>
    </source>
</evidence>
<evidence type="ECO:0000313" key="4">
    <source>
        <dbReference type="Proteomes" id="UP000564885"/>
    </source>
</evidence>
<dbReference type="EMBL" id="JABEPP010000004">
    <property type="protein sequence ID" value="NNM73626.1"/>
    <property type="molecule type" value="Genomic_DNA"/>
</dbReference>
<dbReference type="PANTHER" id="PTHR36302">
    <property type="entry name" value="BLR7088 PROTEIN"/>
    <property type="match status" value="1"/>
</dbReference>